<comment type="caution">
    <text evidence="1">The sequence shown here is derived from an EMBL/GenBank/DDBJ whole genome shotgun (WGS) entry which is preliminary data.</text>
</comment>
<dbReference type="EMBL" id="MU273893">
    <property type="protein sequence ID" value="KAI0027495.1"/>
    <property type="molecule type" value="Genomic_DNA"/>
</dbReference>
<gene>
    <name evidence="1" type="ORF">K488DRAFT_74491</name>
</gene>
<reference evidence="1" key="2">
    <citation type="journal article" date="2022" name="New Phytol.">
        <title>Evolutionary transition to the ectomycorrhizal habit in the genomes of a hyperdiverse lineage of mushroom-forming fungi.</title>
        <authorList>
            <person name="Looney B."/>
            <person name="Miyauchi S."/>
            <person name="Morin E."/>
            <person name="Drula E."/>
            <person name="Courty P.E."/>
            <person name="Kohler A."/>
            <person name="Kuo A."/>
            <person name="LaButti K."/>
            <person name="Pangilinan J."/>
            <person name="Lipzen A."/>
            <person name="Riley R."/>
            <person name="Andreopoulos W."/>
            <person name="He G."/>
            <person name="Johnson J."/>
            <person name="Nolan M."/>
            <person name="Tritt A."/>
            <person name="Barry K.W."/>
            <person name="Grigoriev I.V."/>
            <person name="Nagy L.G."/>
            <person name="Hibbett D."/>
            <person name="Henrissat B."/>
            <person name="Matheny P.B."/>
            <person name="Labbe J."/>
            <person name="Martin F.M."/>
        </authorList>
    </citation>
    <scope>NUCLEOTIDE SEQUENCE</scope>
    <source>
        <strain evidence="1">EC-137</strain>
    </source>
</reference>
<dbReference type="Proteomes" id="UP000814128">
    <property type="component" value="Unassembled WGS sequence"/>
</dbReference>
<keyword evidence="2" id="KW-1185">Reference proteome</keyword>
<reference evidence="1" key="1">
    <citation type="submission" date="2021-02" db="EMBL/GenBank/DDBJ databases">
        <authorList>
            <consortium name="DOE Joint Genome Institute"/>
            <person name="Ahrendt S."/>
            <person name="Looney B.P."/>
            <person name="Miyauchi S."/>
            <person name="Morin E."/>
            <person name="Drula E."/>
            <person name="Courty P.E."/>
            <person name="Chicoki N."/>
            <person name="Fauchery L."/>
            <person name="Kohler A."/>
            <person name="Kuo A."/>
            <person name="Labutti K."/>
            <person name="Pangilinan J."/>
            <person name="Lipzen A."/>
            <person name="Riley R."/>
            <person name="Andreopoulos W."/>
            <person name="He G."/>
            <person name="Johnson J."/>
            <person name="Barry K.W."/>
            <person name="Grigoriev I.V."/>
            <person name="Nagy L."/>
            <person name="Hibbett D."/>
            <person name="Henrissat B."/>
            <person name="Matheny P.B."/>
            <person name="Labbe J."/>
            <person name="Martin F."/>
        </authorList>
    </citation>
    <scope>NUCLEOTIDE SEQUENCE</scope>
    <source>
        <strain evidence="1">EC-137</strain>
    </source>
</reference>
<sequence>MCASVHGRAWCARKPGCAWYDDFGPRSYKSRELVSLRRREREGAHGDAWAGVGSEEQEQEVMVWRAGVESEGWEQEVPACSVRDMPVRALGTVGGCRERGTGARGDGAQRARSTSLCAGYEGRASGARDGSKGREQGTGARVVGARRARYAGPHTRYGGRALGARVGNKGRKQEVMARGVRDPPVRVLSTEGRRWARESGVRDGSEVAGQELRRVASAFRQSMRWEWRAALLASGARVGSEGTGVGRGTEAGRGTKAGVGNKSEKTKSRTTSVVPGLKTAGSTGSVLFSLLPVSPALPTIPAVATHPLLTNMEP</sequence>
<feature type="non-terminal residue" evidence="1">
    <location>
        <position position="314"/>
    </location>
</feature>
<name>A0ACB8Q776_9AGAM</name>
<accession>A0ACB8Q776</accession>
<evidence type="ECO:0000313" key="2">
    <source>
        <dbReference type="Proteomes" id="UP000814128"/>
    </source>
</evidence>
<evidence type="ECO:0000313" key="1">
    <source>
        <dbReference type="EMBL" id="KAI0027495.1"/>
    </source>
</evidence>
<organism evidence="1 2">
    <name type="scientific">Vararia minispora EC-137</name>
    <dbReference type="NCBI Taxonomy" id="1314806"/>
    <lineage>
        <taxon>Eukaryota</taxon>
        <taxon>Fungi</taxon>
        <taxon>Dikarya</taxon>
        <taxon>Basidiomycota</taxon>
        <taxon>Agaricomycotina</taxon>
        <taxon>Agaricomycetes</taxon>
        <taxon>Russulales</taxon>
        <taxon>Lachnocladiaceae</taxon>
        <taxon>Vararia</taxon>
    </lineage>
</organism>
<proteinExistence type="predicted"/>
<protein>
    <submittedName>
        <fullName evidence="1">Uncharacterized protein</fullName>
    </submittedName>
</protein>